<evidence type="ECO:0000256" key="1">
    <source>
        <dbReference type="ARBA" id="ARBA00022737"/>
    </source>
</evidence>
<evidence type="ECO:0000313" key="3">
    <source>
        <dbReference type="EMBL" id="KKP04974.1"/>
    </source>
</evidence>
<dbReference type="InterPro" id="IPR056884">
    <property type="entry name" value="NPHP3-like_N"/>
</dbReference>
<dbReference type="PANTHER" id="PTHR10039">
    <property type="entry name" value="AMELOGENIN"/>
    <property type="match status" value="1"/>
</dbReference>
<dbReference type="PANTHER" id="PTHR10039:SF5">
    <property type="entry name" value="NACHT DOMAIN-CONTAINING PROTEIN"/>
    <property type="match status" value="1"/>
</dbReference>
<dbReference type="InterPro" id="IPR027417">
    <property type="entry name" value="P-loop_NTPase"/>
</dbReference>
<organism evidence="3 4">
    <name type="scientific">Trichoderma harzianum</name>
    <name type="common">Hypocrea lixii</name>
    <dbReference type="NCBI Taxonomy" id="5544"/>
    <lineage>
        <taxon>Eukaryota</taxon>
        <taxon>Fungi</taxon>
        <taxon>Dikarya</taxon>
        <taxon>Ascomycota</taxon>
        <taxon>Pezizomycotina</taxon>
        <taxon>Sordariomycetes</taxon>
        <taxon>Hypocreomycetidae</taxon>
        <taxon>Hypocreales</taxon>
        <taxon>Hypocreaceae</taxon>
        <taxon>Trichoderma</taxon>
    </lineage>
</organism>
<comment type="caution">
    <text evidence="3">The sequence shown here is derived from an EMBL/GenBank/DDBJ whole genome shotgun (WGS) entry which is preliminary data.</text>
</comment>
<evidence type="ECO:0000259" key="2">
    <source>
        <dbReference type="Pfam" id="PF24883"/>
    </source>
</evidence>
<proteinExistence type="predicted"/>
<gene>
    <name evidence="3" type="ORF">THAR02_02911</name>
</gene>
<protein>
    <recommendedName>
        <fullName evidence="2">Nephrocystin 3-like N-terminal domain-containing protein</fullName>
    </recommendedName>
</protein>
<accession>A0A0G0AJC3</accession>
<dbReference type="OrthoDB" id="443402at2759"/>
<dbReference type="Proteomes" id="UP000034112">
    <property type="component" value="Unassembled WGS sequence"/>
</dbReference>
<keyword evidence="1" id="KW-0677">Repeat</keyword>
<dbReference type="EMBL" id="JOKZ01000062">
    <property type="protein sequence ID" value="KKP04974.1"/>
    <property type="molecule type" value="Genomic_DNA"/>
</dbReference>
<sequence>MDPLSALAIAAAVFQFLELGGKLCIKGWEKYKHIQQGVPHDQKHTEEEEQLRKIFEELSGQISWFQEVSTSIVVSQPPTPTQTMKSAKRKNRGGADIQRINDDIELIEEKLEQLKRETMDFILLSLWLIELFGKAEKIPLSKPHISVLSNPQTTAELDTPEDYTQQSGAAISIMLDEETVGLRNALQPLIQPRIGPVSLKQLADDMIQYLQKDNRAMNTIREELVEILWEKGWKLDPSMASAKIDTTVVAHAIATGIQFSNFQTREGAISNTFMETYSWILQNEPPKKDNTPLWDSFPHWLEDDSNKVYWITGKPGSGKSTMVKLISQHVALRDMLSRSLGSLRLLLVKFYAWLAGTTLQKSLEGLKRTIISQALEQYPDLAPVLVQDVGRSVKY</sequence>
<name>A0A0G0AJC3_TRIHA</name>
<reference evidence="4" key="1">
    <citation type="journal article" date="2015" name="Genome Announc.">
        <title>Draft whole-genome sequence of the biocontrol agent Trichoderma harzianum T6776.</title>
        <authorList>
            <person name="Baroncelli R."/>
            <person name="Piaggeschi G."/>
            <person name="Fiorini L."/>
            <person name="Bertolini E."/>
            <person name="Zapparata A."/>
            <person name="Pe M.E."/>
            <person name="Sarrocco S."/>
            <person name="Vannacci G."/>
        </authorList>
    </citation>
    <scope>NUCLEOTIDE SEQUENCE [LARGE SCALE GENOMIC DNA]</scope>
    <source>
        <strain evidence="4">T6776</strain>
    </source>
</reference>
<dbReference type="Pfam" id="PF24883">
    <property type="entry name" value="NPHP3_N"/>
    <property type="match status" value="1"/>
</dbReference>
<feature type="domain" description="Nephrocystin 3-like N-terminal" evidence="2">
    <location>
        <begin position="295"/>
        <end position="389"/>
    </location>
</feature>
<dbReference type="SUPFAM" id="SSF52540">
    <property type="entry name" value="P-loop containing nucleoside triphosphate hydrolases"/>
    <property type="match status" value="1"/>
</dbReference>
<dbReference type="AlphaFoldDB" id="A0A0G0AJC3"/>
<evidence type="ECO:0000313" key="4">
    <source>
        <dbReference type="Proteomes" id="UP000034112"/>
    </source>
</evidence>